<evidence type="ECO:0000313" key="2">
    <source>
        <dbReference type="Proteomes" id="UP000035444"/>
    </source>
</evidence>
<comment type="caution">
    <text evidence="1">The sequence shown here is derived from an EMBL/GenBank/DDBJ whole genome shotgun (WGS) entry which is preliminary data.</text>
</comment>
<proteinExistence type="predicted"/>
<dbReference type="CDD" id="cd00161">
    <property type="entry name" value="beta-trefoil_Ricin-like"/>
    <property type="match status" value="1"/>
</dbReference>
<name>A0A0H2M9F9_9PROT</name>
<dbReference type="RefSeq" id="WP_047766078.1">
    <property type="nucleotide sequence ID" value="NZ_LAQL01000025.1"/>
</dbReference>
<evidence type="ECO:0008006" key="3">
    <source>
        <dbReference type="Google" id="ProtNLM"/>
    </source>
</evidence>
<gene>
    <name evidence="1" type="ORF">WH96_20265</name>
</gene>
<organism evidence="1 2">
    <name type="scientific">Kiloniella spongiae</name>
    <dbReference type="NCBI Taxonomy" id="1489064"/>
    <lineage>
        <taxon>Bacteria</taxon>
        <taxon>Pseudomonadati</taxon>
        <taxon>Pseudomonadota</taxon>
        <taxon>Alphaproteobacteria</taxon>
        <taxon>Rhodospirillales</taxon>
        <taxon>Kiloniellaceae</taxon>
        <taxon>Kiloniella</taxon>
    </lineage>
</organism>
<dbReference type="Gene3D" id="2.80.10.50">
    <property type="match status" value="2"/>
</dbReference>
<keyword evidence="2" id="KW-1185">Reference proteome</keyword>
<feature type="non-terminal residue" evidence="1">
    <location>
        <position position="1"/>
    </location>
</feature>
<dbReference type="AlphaFoldDB" id="A0A0H2M9F9"/>
<sequence length="890" mass="96617">EVKKEFTGPGLPKDASFSYSVDTFQGDGKINVANCNNKSEYYWKILKHGEGWMQMANRATSQCLHFKENSSLPGQAIAEWASCTGSANQVYRVADKTTPEYYASNIALKNDSESACFSDPDANGKITMVDCTKGAKYNYVIDIRGYIKFINAKSGNCIQPENYQNGAFLIEKPCTQLDYQWWNPTTVPGGWRIQNAQTNTCTHAPGLGQTAVTETCKDWAQSVIAPVIDPYSGITYTNDASLLLSPAIPETTADVGICLAHVTSAGNTQVTGTLGNDRKCYFNFKGKDLSVPAGGKNTTVSVLDGTIWQAHTMGEKIPEYAVPGGFLDAGAKSKATYICRAKVNYGSTKFGWVAEENSGNNLCNYQLMHNSEDAHGYTRPAQDFEVLVRRADKAYLLHLSDLKPGGSSAGQDPIIKTRANQKSLYEGERNTKAIELGPQAQNGSPLSGYVPDGDNGPKITNTGNIVTIKGRVRGGSRGAIWRIPENLAPENTILFRVKTSFGNVIIGIKRDGTIVPIEEFWRGNMWIDFAGVEFSTSSVALAVKGTGPSPMDSEGSGWQTSGKYASPRAAKVGSHVVVNGVVTGHNGNFEMTRGAVIASLPDGMRPSKQLQFNVPMQKIGESITSGIVNVYPDGRIALEGRDYDVQNKIFVSLSGISFEATANSFTRADEYGPLLNGWKPDQEHNGGYAFSIENDIVTFSGGVIAGGRGDFWKMSTNAAPPERLVFTAKTSEDIVRLDILPNGMVSANNYFFDFNWLSLEGIVYSRRKPNALPFENGWEQVDGYAAPGVVKVGKQIVVTGVVARSAQQNNQDYNPFGVNPSETRLVARLPEGMHPAKTLRFDTLNTNVKSNNPGTIRVEIYTDGRIEVPGNIEISDVKSISLSGITFNVQ</sequence>
<protein>
    <recommendedName>
        <fullName evidence="3">Ricin B lectin domain-containing protein</fullName>
    </recommendedName>
</protein>
<dbReference type="STRING" id="1489064.WH96_20265"/>
<dbReference type="InterPro" id="IPR035992">
    <property type="entry name" value="Ricin_B-like_lectins"/>
</dbReference>
<reference evidence="1 2" key="1">
    <citation type="submission" date="2015-03" db="EMBL/GenBank/DDBJ databases">
        <title>Genome Sequence of Kiloniella spongiae MEBiC09566, isolated from a marine sponge.</title>
        <authorList>
            <person name="Shao Z."/>
            <person name="Wang L."/>
            <person name="Li X."/>
        </authorList>
    </citation>
    <scope>NUCLEOTIDE SEQUENCE [LARGE SCALE GENOMIC DNA]</scope>
    <source>
        <strain evidence="1 2">MEBiC09566</strain>
    </source>
</reference>
<dbReference type="EMBL" id="LAQL01000025">
    <property type="protein sequence ID" value="KLN58928.1"/>
    <property type="molecule type" value="Genomic_DNA"/>
</dbReference>
<evidence type="ECO:0000313" key="1">
    <source>
        <dbReference type="EMBL" id="KLN58928.1"/>
    </source>
</evidence>
<accession>A0A0H2M9F9</accession>
<dbReference type="SUPFAM" id="SSF50370">
    <property type="entry name" value="Ricin B-like lectins"/>
    <property type="match status" value="1"/>
</dbReference>
<dbReference type="Proteomes" id="UP000035444">
    <property type="component" value="Unassembled WGS sequence"/>
</dbReference>